<accession>A0A223P053</accession>
<keyword evidence="1" id="KW-0732">Signal</keyword>
<reference evidence="2 3" key="1">
    <citation type="submission" date="2017-08" db="EMBL/GenBank/DDBJ databases">
        <title>Complete genome sequence of Mucilaginibacter sp. strain BJC16-A31.</title>
        <authorList>
            <consortium name="Henan University of Science and Technology"/>
            <person name="You X."/>
        </authorList>
    </citation>
    <scope>NUCLEOTIDE SEQUENCE [LARGE SCALE GENOMIC DNA]</scope>
    <source>
        <strain evidence="2 3">BJC16-A31</strain>
    </source>
</reference>
<dbReference type="RefSeq" id="WP_094571664.1">
    <property type="nucleotide sequence ID" value="NZ_CP022743.1"/>
</dbReference>
<feature type="signal peptide" evidence="1">
    <location>
        <begin position="1"/>
        <end position="20"/>
    </location>
</feature>
<protein>
    <recommendedName>
        <fullName evidence="4">Lipocalin-like domain-containing protein</fullName>
    </recommendedName>
</protein>
<sequence>MKKIILTLGLLAAIGTASFAQCDKSVVLNSSKTDHLDEAGAVTRTVDETAQINITKTTVDINVNEGHKMTGTIVENTCNWIAPFKEGKSVMHLKMSNENGEEKKVTITIEGKGGKITLLFEMEGEPGDRVRVYIDKFEEKA</sequence>
<evidence type="ECO:0000256" key="1">
    <source>
        <dbReference type="SAM" id="SignalP"/>
    </source>
</evidence>
<dbReference type="Proteomes" id="UP000215002">
    <property type="component" value="Chromosome"/>
</dbReference>
<proteinExistence type="predicted"/>
<dbReference type="KEGG" id="muc:MuYL_3607"/>
<evidence type="ECO:0008006" key="4">
    <source>
        <dbReference type="Google" id="ProtNLM"/>
    </source>
</evidence>
<organism evidence="2 3">
    <name type="scientific">Mucilaginibacter xinganensis</name>
    <dbReference type="NCBI Taxonomy" id="1234841"/>
    <lineage>
        <taxon>Bacteria</taxon>
        <taxon>Pseudomonadati</taxon>
        <taxon>Bacteroidota</taxon>
        <taxon>Sphingobacteriia</taxon>
        <taxon>Sphingobacteriales</taxon>
        <taxon>Sphingobacteriaceae</taxon>
        <taxon>Mucilaginibacter</taxon>
    </lineage>
</organism>
<dbReference type="EMBL" id="CP022743">
    <property type="protein sequence ID" value="ASU35492.1"/>
    <property type="molecule type" value="Genomic_DNA"/>
</dbReference>
<dbReference type="AlphaFoldDB" id="A0A223P053"/>
<keyword evidence="3" id="KW-1185">Reference proteome</keyword>
<gene>
    <name evidence="2" type="ORF">MuYL_3607</name>
</gene>
<evidence type="ECO:0000313" key="3">
    <source>
        <dbReference type="Proteomes" id="UP000215002"/>
    </source>
</evidence>
<name>A0A223P053_9SPHI</name>
<evidence type="ECO:0000313" key="2">
    <source>
        <dbReference type="EMBL" id="ASU35492.1"/>
    </source>
</evidence>
<dbReference type="OrthoDB" id="958110at2"/>
<feature type="chain" id="PRO_5012578493" description="Lipocalin-like domain-containing protein" evidence="1">
    <location>
        <begin position="21"/>
        <end position="141"/>
    </location>
</feature>